<accession>A0A1D6Q0H9</accession>
<dbReference type="EMBL" id="CM000780">
    <property type="protein sequence ID" value="AQK52156.1"/>
    <property type="molecule type" value="Genomic_DNA"/>
</dbReference>
<reference evidence="2" key="1">
    <citation type="submission" date="2015-12" db="EMBL/GenBank/DDBJ databases">
        <title>Update maize B73 reference genome by single molecule sequencing technologies.</title>
        <authorList>
            <consortium name="Maize Genome Sequencing Project"/>
            <person name="Ware D."/>
        </authorList>
    </citation>
    <scope>NUCLEOTIDE SEQUENCE</scope>
    <source>
        <tissue evidence="2">Seedling</tissue>
    </source>
</reference>
<feature type="compositionally biased region" description="Polar residues" evidence="1">
    <location>
        <begin position="159"/>
        <end position="170"/>
    </location>
</feature>
<feature type="region of interest" description="Disordered" evidence="1">
    <location>
        <begin position="150"/>
        <end position="171"/>
    </location>
</feature>
<name>A0A1D6Q0H9_MAIZE</name>
<feature type="region of interest" description="Disordered" evidence="1">
    <location>
        <begin position="26"/>
        <end position="58"/>
    </location>
</feature>
<dbReference type="EMBL" id="CM000780">
    <property type="protein sequence ID" value="AQK52161.1"/>
    <property type="molecule type" value="Genomic_DNA"/>
</dbReference>
<dbReference type="IntAct" id="A0A1D6Q0H9">
    <property type="interactions" value="4"/>
</dbReference>
<sequence>MESPPLTAEAIAFTEKKMDMTLEDIIKMSKKKNPGGKNPPRQPIKKRPFQNANTNKGNGKVQRFMESRSTIRQGVLAQRRSNLGGSQFAATKQAAKKAAAMPMRSGAVYWKKPSASTLVQRRSVGDAFQNTKLLEAICNQRKGREAQVKRFSADEQGKQTDNSSCLVQTGSSSRSRNWMMNRIREGEIKGGEEIGRRGPGREMRGWSGGLPGGGGGRWQFVRVGGAQPLTVAAARLGLLCSCAGAGVTKYSEGHTGKLSALQSILLIPRICIRAVSLSDTDTSSLGSILVKESQNHAAPRTMDALFARMKAQRMRTAPQQQANPASGRDFNQQRRVQQQQRRGRAYGGRVVGNQ</sequence>
<dbReference type="InParanoid" id="A0A1D6Q0H9"/>
<dbReference type="EMBL" id="CM000780">
    <property type="protein sequence ID" value="AQK52164.1"/>
    <property type="molecule type" value="Genomic_DNA"/>
</dbReference>
<gene>
    <name evidence="2" type="ORF">ZEAMMB73_Zm00001d050238</name>
</gene>
<feature type="compositionally biased region" description="Gly residues" evidence="1">
    <location>
        <begin position="345"/>
        <end position="354"/>
    </location>
</feature>
<dbReference type="PaxDb" id="4577-GRMZM2G065908_P04"/>
<dbReference type="PANTHER" id="PTHR36048:SF1">
    <property type="entry name" value="RIBOSOME MATURATION FACTOR"/>
    <property type="match status" value="1"/>
</dbReference>
<protein>
    <submittedName>
        <fullName evidence="2">Uncharacterized protein</fullName>
    </submittedName>
</protein>
<proteinExistence type="predicted"/>
<dbReference type="eggNOG" id="ENOG502RXW7">
    <property type="taxonomic scope" value="Eukaryota"/>
</dbReference>
<evidence type="ECO:0000256" key="1">
    <source>
        <dbReference type="SAM" id="MobiDB-lite"/>
    </source>
</evidence>
<organism evidence="2">
    <name type="scientific">Zea mays</name>
    <name type="common">Maize</name>
    <dbReference type="NCBI Taxonomy" id="4577"/>
    <lineage>
        <taxon>Eukaryota</taxon>
        <taxon>Viridiplantae</taxon>
        <taxon>Streptophyta</taxon>
        <taxon>Embryophyta</taxon>
        <taxon>Tracheophyta</taxon>
        <taxon>Spermatophyta</taxon>
        <taxon>Magnoliopsida</taxon>
        <taxon>Liliopsida</taxon>
        <taxon>Poales</taxon>
        <taxon>Poaceae</taxon>
        <taxon>PACMAD clade</taxon>
        <taxon>Panicoideae</taxon>
        <taxon>Andropogonodae</taxon>
        <taxon>Andropogoneae</taxon>
        <taxon>Tripsacinae</taxon>
        <taxon>Zea</taxon>
    </lineage>
</organism>
<dbReference type="STRING" id="4577.A0A1D6Q0H9"/>
<evidence type="ECO:0000313" key="2">
    <source>
        <dbReference type="EMBL" id="AQK52164.1"/>
    </source>
</evidence>
<dbReference type="PANTHER" id="PTHR36048">
    <property type="entry name" value="RIBOSOME MATURATION FACTOR"/>
    <property type="match status" value="1"/>
</dbReference>
<dbReference type="ExpressionAtlas" id="A0A1D6Q0H9">
    <property type="expression patterns" value="baseline and differential"/>
</dbReference>
<dbReference type="AlphaFoldDB" id="A0A1D6Q0H9"/>
<feature type="region of interest" description="Disordered" evidence="1">
    <location>
        <begin position="311"/>
        <end position="354"/>
    </location>
</feature>